<dbReference type="RefSeq" id="WP_240145453.1">
    <property type="nucleotide sequence ID" value="NZ_CABLCA010000018.1"/>
</dbReference>
<keyword evidence="1" id="KW-0472">Membrane</keyword>
<name>A0AAW8T0Y9_9ENTE</name>
<proteinExistence type="predicted"/>
<protein>
    <recommendedName>
        <fullName evidence="4">Glycosyl hydrolase</fullName>
    </recommendedName>
</protein>
<evidence type="ECO:0000313" key="2">
    <source>
        <dbReference type="EMBL" id="MDT2538585.1"/>
    </source>
</evidence>
<reference evidence="2" key="1">
    <citation type="submission" date="2023-03" db="EMBL/GenBank/DDBJ databases">
        <authorList>
            <person name="Shen W."/>
            <person name="Cai J."/>
        </authorList>
    </citation>
    <scope>NUCLEOTIDE SEQUENCE</scope>
    <source>
        <strain evidence="2">B646-2</strain>
    </source>
</reference>
<evidence type="ECO:0008006" key="4">
    <source>
        <dbReference type="Google" id="ProtNLM"/>
    </source>
</evidence>
<keyword evidence="1" id="KW-1133">Transmembrane helix</keyword>
<keyword evidence="1" id="KW-0812">Transmembrane</keyword>
<dbReference type="EMBL" id="JARPXM010000009">
    <property type="protein sequence ID" value="MDT2538585.1"/>
    <property type="molecule type" value="Genomic_DNA"/>
</dbReference>
<evidence type="ECO:0000256" key="1">
    <source>
        <dbReference type="SAM" id="Phobius"/>
    </source>
</evidence>
<feature type="transmembrane region" description="Helical" evidence="1">
    <location>
        <begin position="33"/>
        <end position="54"/>
    </location>
</feature>
<feature type="transmembrane region" description="Helical" evidence="1">
    <location>
        <begin position="74"/>
        <end position="95"/>
    </location>
</feature>
<dbReference type="SUPFAM" id="SSF110296">
    <property type="entry name" value="Oligoxyloglucan reducing end-specific cellobiohydrolase"/>
    <property type="match status" value="1"/>
</dbReference>
<comment type="caution">
    <text evidence="2">The sequence shown here is derived from an EMBL/GenBank/DDBJ whole genome shotgun (WGS) entry which is preliminary data.</text>
</comment>
<dbReference type="InterPro" id="IPR015943">
    <property type="entry name" value="WD40/YVTN_repeat-like_dom_sf"/>
</dbReference>
<gene>
    <name evidence="2" type="ORF">P7D78_10625</name>
</gene>
<dbReference type="Proteomes" id="UP001249240">
    <property type="component" value="Unassembled WGS sequence"/>
</dbReference>
<organism evidence="2 3">
    <name type="scientific">Enterococcus raffinosus</name>
    <dbReference type="NCBI Taxonomy" id="71452"/>
    <lineage>
        <taxon>Bacteria</taxon>
        <taxon>Bacillati</taxon>
        <taxon>Bacillota</taxon>
        <taxon>Bacilli</taxon>
        <taxon>Lactobacillales</taxon>
        <taxon>Enterococcaceae</taxon>
        <taxon>Enterococcus</taxon>
    </lineage>
</organism>
<dbReference type="AlphaFoldDB" id="A0AAW8T0Y9"/>
<evidence type="ECO:0000313" key="3">
    <source>
        <dbReference type="Proteomes" id="UP001249240"/>
    </source>
</evidence>
<dbReference type="Gene3D" id="2.130.10.10">
    <property type="entry name" value="YVTN repeat-like/Quinoprotein amine dehydrogenase"/>
    <property type="match status" value="1"/>
</dbReference>
<feature type="transmembrane region" description="Helical" evidence="1">
    <location>
        <begin position="201"/>
        <end position="219"/>
    </location>
</feature>
<accession>A0AAW8T0Y9</accession>
<dbReference type="CDD" id="cd15482">
    <property type="entry name" value="Sialidase_non-viral"/>
    <property type="match status" value="1"/>
</dbReference>
<sequence>MGEFMDQELLIIDLLSAGEAIYKRVRKNRQRNLRTAFLFLIAASVVFFGIGTFVYQRLEMRVYSIDSGYWLRGFYHFSLVLGILSVIAVVTFFILNGIQEVRQRQSFQRFLAHHVKRAAKYPIVYQDREAYYLAEEAGKPTLRLEKPECLELTTTFDGAKVFLGERQEFWGFSVIQLFVLNEEPPRLPVHFPKTQGMNRKGSFLLISVLFFAGAGVFAYDGMTRHQMLYGGTDEPRHSTVTNSSEAAPLTSEDLLTQQGAAPTKKTSQTNQLDLNEQTQELYLTTDGGSAWSFVPLKPEWLRSGSYLLTSGEIPMGYWMDKTYNVSSDFSWFIYSENEKELYFLFSKDNGKTWQKSLVSENAQRMRYRKAQFFADGSGVLVYSNASPEVSSEGLEIYQTNDFGKTWSRSNGTTISQPVQNVSFVNPALGFVSTREKLYYTNNSGSSFKEAIVTIPAEYQTGGLDLFQSPNEVTQVGTNQLETKFYLLKMKGIDQGKIFACLYRSSDNGETWQFAEQLSQVQPTE</sequence>